<gene>
    <name evidence="1" type="ORF">UFOVP538_21</name>
</gene>
<sequence>MPTFTQIGSAVTVGSGGAADITFSAIPSTYTDLVVKFSGRNTGTESSGYTDGIIRFNGSTTSYTERMIVGLGSAVYSLNQASTGIKWFFANSSITTASTFGNSEMYVPNYAGSTNKSVSIDTVVENNSATVNVLALTAGLWSNTSAITSISITPGSGNWAQYSTAYLYGVSNA</sequence>
<reference evidence="1" key="1">
    <citation type="submission" date="2020-04" db="EMBL/GenBank/DDBJ databases">
        <authorList>
            <person name="Chiriac C."/>
            <person name="Salcher M."/>
            <person name="Ghai R."/>
            <person name="Kavagutti S V."/>
        </authorList>
    </citation>
    <scope>NUCLEOTIDE SEQUENCE</scope>
</reference>
<accession>A0A6J5MQ57</accession>
<name>A0A6J5MQ57_9CAUD</name>
<dbReference type="EMBL" id="LR796514">
    <property type="protein sequence ID" value="CAB4149265.1"/>
    <property type="molecule type" value="Genomic_DNA"/>
</dbReference>
<evidence type="ECO:0000313" key="1">
    <source>
        <dbReference type="EMBL" id="CAB4149265.1"/>
    </source>
</evidence>
<proteinExistence type="predicted"/>
<protein>
    <submittedName>
        <fullName evidence="1">Uncharacterized protein</fullName>
    </submittedName>
</protein>
<organism evidence="1">
    <name type="scientific">uncultured Caudovirales phage</name>
    <dbReference type="NCBI Taxonomy" id="2100421"/>
    <lineage>
        <taxon>Viruses</taxon>
        <taxon>Duplodnaviria</taxon>
        <taxon>Heunggongvirae</taxon>
        <taxon>Uroviricota</taxon>
        <taxon>Caudoviricetes</taxon>
        <taxon>Peduoviridae</taxon>
        <taxon>Maltschvirus</taxon>
        <taxon>Maltschvirus maltsch</taxon>
    </lineage>
</organism>